<evidence type="ECO:0000256" key="1">
    <source>
        <dbReference type="ARBA" id="ARBA00022574"/>
    </source>
</evidence>
<reference evidence="6 7" key="1">
    <citation type="journal article" date="2016" name="Mol. Biol. Evol.">
        <title>Comparative Genomics of Early-Diverging Mushroom-Forming Fungi Provides Insights into the Origins of Lignocellulose Decay Capabilities.</title>
        <authorList>
            <person name="Nagy L.G."/>
            <person name="Riley R."/>
            <person name="Tritt A."/>
            <person name="Adam C."/>
            <person name="Daum C."/>
            <person name="Floudas D."/>
            <person name="Sun H."/>
            <person name="Yadav J.S."/>
            <person name="Pangilinan J."/>
            <person name="Larsson K.H."/>
            <person name="Matsuura K."/>
            <person name="Barry K."/>
            <person name="Labutti K."/>
            <person name="Kuo R."/>
            <person name="Ohm R.A."/>
            <person name="Bhattacharya S.S."/>
            <person name="Shirouzu T."/>
            <person name="Yoshinaga Y."/>
            <person name="Martin F.M."/>
            <person name="Grigoriev I.V."/>
            <person name="Hibbett D.S."/>
        </authorList>
    </citation>
    <scope>NUCLEOTIDE SEQUENCE [LARGE SCALE GENOMIC DNA]</scope>
    <source>
        <strain evidence="6 7">HHB10207 ss-3</strain>
    </source>
</reference>
<gene>
    <name evidence="6" type="ORF">SISSUDRAFT_1119057</name>
</gene>
<feature type="repeat" description="WD" evidence="3">
    <location>
        <begin position="1245"/>
        <end position="1288"/>
    </location>
</feature>
<evidence type="ECO:0000256" key="4">
    <source>
        <dbReference type="SAM" id="MobiDB-lite"/>
    </source>
</evidence>
<keyword evidence="7" id="KW-1185">Reference proteome</keyword>
<feature type="repeat" description="WD" evidence="3">
    <location>
        <begin position="1464"/>
        <end position="1505"/>
    </location>
</feature>
<dbReference type="Gene3D" id="3.40.50.300">
    <property type="entry name" value="P-loop containing nucleotide triphosphate hydrolases"/>
    <property type="match status" value="1"/>
</dbReference>
<dbReference type="InterPro" id="IPR056884">
    <property type="entry name" value="NPHP3-like_N"/>
</dbReference>
<dbReference type="Pfam" id="PF24883">
    <property type="entry name" value="NPHP3_N"/>
    <property type="match status" value="1"/>
</dbReference>
<evidence type="ECO:0000256" key="2">
    <source>
        <dbReference type="ARBA" id="ARBA00022737"/>
    </source>
</evidence>
<dbReference type="InterPro" id="IPR011047">
    <property type="entry name" value="Quinoprotein_ADH-like_sf"/>
</dbReference>
<dbReference type="SMART" id="SM00320">
    <property type="entry name" value="WD40"/>
    <property type="match status" value="12"/>
</dbReference>
<dbReference type="STRING" id="1314776.A0A166E8Y6"/>
<dbReference type="InterPro" id="IPR020472">
    <property type="entry name" value="WD40_PAC1"/>
</dbReference>
<dbReference type="PANTHER" id="PTHR22847:SF637">
    <property type="entry name" value="WD REPEAT DOMAIN 5B"/>
    <property type="match status" value="1"/>
</dbReference>
<dbReference type="Gene3D" id="2.130.10.10">
    <property type="entry name" value="YVTN repeat-like/Quinoprotein amine dehydrogenase"/>
    <property type="match status" value="4"/>
</dbReference>
<dbReference type="PANTHER" id="PTHR22847">
    <property type="entry name" value="WD40 REPEAT PROTEIN"/>
    <property type="match status" value="1"/>
</dbReference>
<dbReference type="PROSITE" id="PS50082">
    <property type="entry name" value="WD_REPEATS_2"/>
    <property type="match status" value="5"/>
</dbReference>
<feature type="repeat" description="WD" evidence="3">
    <location>
        <begin position="1595"/>
        <end position="1635"/>
    </location>
</feature>
<evidence type="ECO:0000313" key="6">
    <source>
        <dbReference type="EMBL" id="KZT39327.1"/>
    </source>
</evidence>
<feature type="region of interest" description="Disordered" evidence="4">
    <location>
        <begin position="440"/>
        <end position="459"/>
    </location>
</feature>
<keyword evidence="1 3" id="KW-0853">WD repeat</keyword>
<feature type="compositionally biased region" description="Basic and acidic residues" evidence="4">
    <location>
        <begin position="443"/>
        <end position="458"/>
    </location>
</feature>
<proteinExistence type="predicted"/>
<dbReference type="PRINTS" id="PR00320">
    <property type="entry name" value="GPROTEINBRPT"/>
</dbReference>
<dbReference type="InterPro" id="IPR001680">
    <property type="entry name" value="WD40_rpt"/>
</dbReference>
<keyword evidence="2" id="KW-0677">Repeat</keyword>
<dbReference type="GO" id="GO:1990234">
    <property type="term" value="C:transferase complex"/>
    <property type="evidence" value="ECO:0007669"/>
    <property type="project" value="UniProtKB-ARBA"/>
</dbReference>
<feature type="repeat" description="WD" evidence="3">
    <location>
        <begin position="1552"/>
        <end position="1593"/>
    </location>
</feature>
<dbReference type="PROSITE" id="PS00678">
    <property type="entry name" value="WD_REPEATS_1"/>
    <property type="match status" value="4"/>
</dbReference>
<dbReference type="Proteomes" id="UP000076798">
    <property type="component" value="Unassembled WGS sequence"/>
</dbReference>
<dbReference type="PROSITE" id="PS50294">
    <property type="entry name" value="WD_REPEATS_REGION"/>
    <property type="match status" value="4"/>
</dbReference>
<organism evidence="6 7">
    <name type="scientific">Sistotremastrum suecicum HHB10207 ss-3</name>
    <dbReference type="NCBI Taxonomy" id="1314776"/>
    <lineage>
        <taxon>Eukaryota</taxon>
        <taxon>Fungi</taxon>
        <taxon>Dikarya</taxon>
        <taxon>Basidiomycota</taxon>
        <taxon>Agaricomycotina</taxon>
        <taxon>Agaricomycetes</taxon>
        <taxon>Sistotremastrales</taxon>
        <taxon>Sistotremastraceae</taxon>
        <taxon>Sistotremastrum</taxon>
    </lineage>
</organism>
<name>A0A166E8Y6_9AGAM</name>
<sequence length="1736" mass="194076">MARSHENSRIHALPLRVSSSSLSPQRRLPVCCVDIRIPLLITRTLTLALAYKPIFSLMIEITKPPMPVVESTCSDVDESKLKVDDECNALDLSGNDSLGGRKQFSLARRFQIVISSGERSKISKKSDRGRAPKWEQSFLIDNTSITDSMRIKVYTIPSLFKKELIGEIEETVKPAPGTIYEDGHFELRFKVTLSSALDMMDQETNLGRKRLESIHHASDKLQTSPGRVSGFAQLDPSVESVGQYCLRLEAFMILAGEIAEVHPYTRVAWSVLAVGYKILQRQMQLDDAMIDLLQAMDEVSSLVKDSPSDANHNDFQKKIIAKIVQQTTECGYFIQQYAEEKDFGSRAVKNLVSPTNQVIQKLTLSLEKLRRAFTERTTQEVEIVVLQTLKIVENLALDVTLSDIPYADGVSFAPEKGCLPHTRTQTLIDISEWGAAFRSAKHGSKDEGQNEERDQNLHEDDEAGANYAKEAGTVGDNTTGASLYWLTGLAGAGKSAIAHTIADRFYSLRRLGSSFFFDKSDANKRNASAVFPKISRDLADLNPAWKAELGRITASGASNSQAHELRHTDSVQRQFKEFILEPAKKVTFFGPIFIVIDALDECDDNQARSELLKCISEDLHLLPRNFRILVTSRLEQEIEQAFANVQNVEHHPLVSAAEEDLEIYYRNTFKHSLPEFDKKWPNKEWTKALVKKSEGSFQWAFTACRFILEPGWDKTERLTELLATPELQGIDKLYMTILHTAFPFEGEEDGRIPRFRKVLGRLLCVYDPLSITDLTNLCGAVENNKEEYRKLTLSILREMGSLLTGVEAGSLEPVQALHSSFRDFLFDEKRSQIYHVVPAAHDKTLAKACLTVLNTELKFNICGFKSSYSSMKPLDLDNAKARISNQLLYASKFWADHLEEWDSVVADLVRTFIRTKFLFWLELLALSRNIHSASNSTSLMVDWAKKYGDEELVSFGDDARKFISSCADDLAFSPQHLYISALPLAPRSSVVSKQYLSRFDKTVKVRSDKHHEWSPVIKVLANRGESEKLPIKAMSFCFDGISLITATAKSLNLWNTDSGKLLTSRPINTEHPIIVASPDKLIAATTSSDQVIITEISNHELTCEPLKVSDHPIICLQISPNSKTLWVGTTAGHLSAWDIQTTVTSFSVQLLDLPEPAGPGIEYMTMSRDTTHLAFALYDCSVSIFSRKHGSMEWIVQHKLPAPEDTLCALDLSPDGLSLVAGHHAGHVRVFDVNSGTYRPKRSSANKHTAFIKSVAISPDEEEPIAVSSAGDQTLRLWDLHSMSPIGTPMTGFGFEDIESVRFSMDGKYIATGADDGTVYLLDSALVEQSSLNARDDKKVLHRVVAVAPGERIFSGSTDGSIHRFSLSANARSLRPLRGHEGVISDLAISPNGKHLVSCSEDKTIRLWDVKTGKAIRIVSKAEKHDDRPRSVSFDQQGKRLLSCGGKTVSIWDTTKWTKITKPLEGHDDVVCSAHFFDDDDHIISASWDSTIRIWDAETGDPTDDPLKIPDDVQAKIRTLTLSPTKDLAAIALYNGNIVLLNLNTLLFGRQLHHGTERVNSVVFSADGTQLLSSSEDRTIRLWDISNGELMGRPWEGHSSGVNMALFLEETRIVSAADEGIIRIWDIEDDSDSESLKSKPQAELERSFPRIDNDGWVYSEDEGERKLLFWLPQHYRSTFLWGRCKKLLGTDPTIIDFSEFEHGDRWIHCSSDLFDQSTKDLVVAEQTDTKPPDASE</sequence>
<feature type="repeat" description="WD" evidence="3">
    <location>
        <begin position="1377"/>
        <end position="1418"/>
    </location>
</feature>
<evidence type="ECO:0000256" key="3">
    <source>
        <dbReference type="PROSITE-ProRule" id="PRU00221"/>
    </source>
</evidence>
<dbReference type="InterPro" id="IPR015943">
    <property type="entry name" value="WD40/YVTN_repeat-like_dom_sf"/>
</dbReference>
<dbReference type="OrthoDB" id="163438at2759"/>
<dbReference type="InterPro" id="IPR027417">
    <property type="entry name" value="P-loop_NTPase"/>
</dbReference>
<evidence type="ECO:0000313" key="7">
    <source>
        <dbReference type="Proteomes" id="UP000076798"/>
    </source>
</evidence>
<dbReference type="Pfam" id="PF00400">
    <property type="entry name" value="WD40"/>
    <property type="match status" value="6"/>
</dbReference>
<feature type="domain" description="Nephrocystin 3-like N-terminal" evidence="5">
    <location>
        <begin position="477"/>
        <end position="633"/>
    </location>
</feature>
<dbReference type="SUPFAM" id="SSF50998">
    <property type="entry name" value="Quinoprotein alcohol dehydrogenase-like"/>
    <property type="match status" value="1"/>
</dbReference>
<dbReference type="InterPro" id="IPR019775">
    <property type="entry name" value="WD40_repeat_CS"/>
</dbReference>
<evidence type="ECO:0000259" key="5">
    <source>
        <dbReference type="Pfam" id="PF24883"/>
    </source>
</evidence>
<protein>
    <submittedName>
        <fullName evidence="6">WD40 repeat-like protein</fullName>
    </submittedName>
</protein>
<accession>A0A166E8Y6</accession>
<dbReference type="EMBL" id="KV428048">
    <property type="protein sequence ID" value="KZT39327.1"/>
    <property type="molecule type" value="Genomic_DNA"/>
</dbReference>
<dbReference type="CDD" id="cd00200">
    <property type="entry name" value="WD40"/>
    <property type="match status" value="2"/>
</dbReference>
<dbReference type="SUPFAM" id="SSF52540">
    <property type="entry name" value="P-loop containing nucleoside triphosphate hydrolases"/>
    <property type="match status" value="1"/>
</dbReference>